<gene>
    <name evidence="2" type="ORF">CINCED_3A001016</name>
</gene>
<organism evidence="2 3">
    <name type="scientific">Cinara cedri</name>
    <dbReference type="NCBI Taxonomy" id="506608"/>
    <lineage>
        <taxon>Eukaryota</taxon>
        <taxon>Metazoa</taxon>
        <taxon>Ecdysozoa</taxon>
        <taxon>Arthropoda</taxon>
        <taxon>Hexapoda</taxon>
        <taxon>Insecta</taxon>
        <taxon>Pterygota</taxon>
        <taxon>Neoptera</taxon>
        <taxon>Paraneoptera</taxon>
        <taxon>Hemiptera</taxon>
        <taxon>Sternorrhyncha</taxon>
        <taxon>Aphidomorpha</taxon>
        <taxon>Aphidoidea</taxon>
        <taxon>Aphididae</taxon>
        <taxon>Lachninae</taxon>
        <taxon>Cinara</taxon>
    </lineage>
</organism>
<feature type="compositionally biased region" description="Basic and acidic residues" evidence="1">
    <location>
        <begin position="97"/>
        <end position="109"/>
    </location>
</feature>
<dbReference type="InterPro" id="IPR029027">
    <property type="entry name" value="Single_a-helix_sf"/>
</dbReference>
<protein>
    <submittedName>
        <fullName evidence="2">Cytochrome b-c1 complex subunit 10</fullName>
    </submittedName>
</protein>
<dbReference type="OrthoDB" id="15743at2759"/>
<evidence type="ECO:0000313" key="3">
    <source>
        <dbReference type="Proteomes" id="UP000325440"/>
    </source>
</evidence>
<dbReference type="SUPFAM" id="SSF81518">
    <property type="entry name" value="Subunit XI (6.4 kDa protein) of cytochrome bc1 complex (Ubiquinol-cytochrome c reductase)"/>
    <property type="match status" value="1"/>
</dbReference>
<dbReference type="GO" id="GO:0005743">
    <property type="term" value="C:mitochondrial inner membrane"/>
    <property type="evidence" value="ECO:0007669"/>
    <property type="project" value="TreeGrafter"/>
</dbReference>
<dbReference type="AlphaFoldDB" id="A0A5E4NPQ8"/>
<keyword evidence="3" id="KW-1185">Reference proteome</keyword>
<dbReference type="EMBL" id="CABPRJ010002378">
    <property type="protein sequence ID" value="VVC44366.1"/>
    <property type="molecule type" value="Genomic_DNA"/>
</dbReference>
<dbReference type="InterPro" id="IPR015089">
    <property type="entry name" value="UQCR"/>
</dbReference>
<dbReference type="GO" id="GO:0006122">
    <property type="term" value="P:mitochondrial electron transport, ubiquinol to cytochrome c"/>
    <property type="evidence" value="ECO:0007669"/>
    <property type="project" value="InterPro"/>
</dbReference>
<dbReference type="PANTHER" id="PTHR15420:SF2">
    <property type="entry name" value="CYTOCHROME B-C1 COMPLEX SUBUNIT 10"/>
    <property type="match status" value="1"/>
</dbReference>
<evidence type="ECO:0000256" key="1">
    <source>
        <dbReference type="SAM" id="MobiDB-lite"/>
    </source>
</evidence>
<accession>A0A5E4NPQ8</accession>
<reference evidence="2 3" key="1">
    <citation type="submission" date="2019-08" db="EMBL/GenBank/DDBJ databases">
        <authorList>
            <person name="Alioto T."/>
            <person name="Alioto T."/>
            <person name="Gomez Garrido J."/>
        </authorList>
    </citation>
    <scope>NUCLEOTIDE SEQUENCE [LARGE SCALE GENOMIC DNA]</scope>
</reference>
<dbReference type="Proteomes" id="UP000325440">
    <property type="component" value="Unassembled WGS sequence"/>
</dbReference>
<dbReference type="Gene3D" id="1.20.5.220">
    <property type="match status" value="1"/>
</dbReference>
<feature type="region of interest" description="Disordered" evidence="1">
    <location>
        <begin position="88"/>
        <end position="109"/>
    </location>
</feature>
<sequence>MYAKIVSIVNKGSVPLTPSSKKTMPALYKTTTALKTRGVTGLAYGVAGFVLLCYVTEWRAVLQYLPYYNGKYKELDLKDQADKVEQAHRMANASRDFAQERQDLQNKTE</sequence>
<proteinExistence type="predicted"/>
<name>A0A5E4NPQ8_9HEMI</name>
<evidence type="ECO:0000313" key="2">
    <source>
        <dbReference type="EMBL" id="VVC44366.1"/>
    </source>
</evidence>
<dbReference type="Pfam" id="PF08997">
    <property type="entry name" value="UCR_6-4kD"/>
    <property type="match status" value="1"/>
</dbReference>
<dbReference type="PANTHER" id="PTHR15420">
    <property type="entry name" value="UBIQUINOL-CYTOCHROME C REDUCTASE COMPLEX 6.4 KD PROTEIN"/>
    <property type="match status" value="1"/>
</dbReference>